<comment type="caution">
    <text evidence="1">The sequence shown here is derived from an EMBL/GenBank/DDBJ whole genome shotgun (WGS) entry which is preliminary data.</text>
</comment>
<dbReference type="RefSeq" id="WP_058470878.1">
    <property type="nucleotide sequence ID" value="NZ_CAAAIC010000003.1"/>
</dbReference>
<name>A0A0W0VBS3_9GAMM</name>
<dbReference type="AlphaFoldDB" id="A0A0W0VBS3"/>
<dbReference type="STRING" id="456.Ljor_1387"/>
<dbReference type="OrthoDB" id="5650585at2"/>
<evidence type="ECO:0000313" key="1">
    <source>
        <dbReference type="EMBL" id="KTD17081.1"/>
    </source>
</evidence>
<gene>
    <name evidence="1" type="ORF">Ljor_1387</name>
</gene>
<proteinExistence type="predicted"/>
<evidence type="ECO:0000313" key="2">
    <source>
        <dbReference type="Proteomes" id="UP000055035"/>
    </source>
</evidence>
<dbReference type="Proteomes" id="UP000055035">
    <property type="component" value="Unassembled WGS sequence"/>
</dbReference>
<accession>A0A0W0VBS3</accession>
<keyword evidence="2" id="KW-1185">Reference proteome</keyword>
<dbReference type="PATRIC" id="fig|456.5.peg.1482"/>
<sequence length="224" mass="25764">MIKYQVRNNQALDFFSSEEFTDCKDIILLSPLHNAKAKEIYYNEADFNQIPASAVELIDELDFFIVPFAAMAIFKIGGGAFHYFLIQKECVANENFYRILQAHDQEYSLQDWLHTGRQWTTPAKEQFGKGQWLMQEQIKEFIQNLKSICSGDAKAYYNNFGAQATINGNVFMTVNQFLKKPNCQQSISVTIQLANSALVENSIFTKNNLDERSNHTTELNNKFL</sequence>
<protein>
    <submittedName>
        <fullName evidence="1">Uncharacterized protein</fullName>
    </submittedName>
</protein>
<organism evidence="1 2">
    <name type="scientific">Legionella jordanis</name>
    <dbReference type="NCBI Taxonomy" id="456"/>
    <lineage>
        <taxon>Bacteria</taxon>
        <taxon>Pseudomonadati</taxon>
        <taxon>Pseudomonadota</taxon>
        <taxon>Gammaproteobacteria</taxon>
        <taxon>Legionellales</taxon>
        <taxon>Legionellaceae</taxon>
        <taxon>Legionella</taxon>
    </lineage>
</organism>
<reference evidence="1 2" key="1">
    <citation type="submission" date="2015-11" db="EMBL/GenBank/DDBJ databases">
        <title>Genomic analysis of 38 Legionella species identifies large and diverse effector repertoires.</title>
        <authorList>
            <person name="Burstein D."/>
            <person name="Amaro F."/>
            <person name="Zusman T."/>
            <person name="Lifshitz Z."/>
            <person name="Cohen O."/>
            <person name="Gilbert J.A."/>
            <person name="Pupko T."/>
            <person name="Shuman H.A."/>
            <person name="Segal G."/>
        </authorList>
    </citation>
    <scope>NUCLEOTIDE SEQUENCE [LARGE SCALE GENOMIC DNA]</scope>
    <source>
        <strain evidence="1 2">BL-540</strain>
    </source>
</reference>
<dbReference type="EMBL" id="LNYJ01000011">
    <property type="protein sequence ID" value="KTD17081.1"/>
    <property type="molecule type" value="Genomic_DNA"/>
</dbReference>